<dbReference type="PROSITE" id="PS51898">
    <property type="entry name" value="TYR_RECOMBINASE"/>
    <property type="match status" value="1"/>
</dbReference>
<proteinExistence type="predicted"/>
<name>A0ABS0PBZ2_9BRAD</name>
<evidence type="ECO:0000259" key="2">
    <source>
        <dbReference type="PROSITE" id="PS51898"/>
    </source>
</evidence>
<gene>
    <name evidence="3" type="ORF">H1B27_30910</name>
</gene>
<keyword evidence="4" id="KW-1185">Reference proteome</keyword>
<evidence type="ECO:0000313" key="4">
    <source>
        <dbReference type="Proteomes" id="UP001194539"/>
    </source>
</evidence>
<keyword evidence="1" id="KW-0233">DNA recombination</keyword>
<dbReference type="SUPFAM" id="SSF56349">
    <property type="entry name" value="DNA breaking-rejoining enzymes"/>
    <property type="match status" value="1"/>
</dbReference>
<evidence type="ECO:0000256" key="1">
    <source>
        <dbReference type="ARBA" id="ARBA00023172"/>
    </source>
</evidence>
<comment type="caution">
    <text evidence="3">The sequence shown here is derived from an EMBL/GenBank/DDBJ whole genome shotgun (WGS) entry which is preliminary data.</text>
</comment>
<organism evidence="3 4">
    <name type="scientific">Bradyrhizobium diversitatis</name>
    <dbReference type="NCBI Taxonomy" id="2755406"/>
    <lineage>
        <taxon>Bacteria</taxon>
        <taxon>Pseudomonadati</taxon>
        <taxon>Pseudomonadota</taxon>
        <taxon>Alphaproteobacteria</taxon>
        <taxon>Hyphomicrobiales</taxon>
        <taxon>Nitrobacteraceae</taxon>
        <taxon>Bradyrhizobium</taxon>
    </lineage>
</organism>
<dbReference type="InterPro" id="IPR011010">
    <property type="entry name" value="DNA_brk_join_enz"/>
</dbReference>
<dbReference type="EMBL" id="JACEGD010000035">
    <property type="protein sequence ID" value="MBH5390654.1"/>
    <property type="molecule type" value="Genomic_DNA"/>
</dbReference>
<accession>A0ABS0PBZ2</accession>
<feature type="domain" description="Tyr recombinase" evidence="2">
    <location>
        <begin position="36"/>
        <end position="141"/>
    </location>
</feature>
<reference evidence="3 4" key="1">
    <citation type="submission" date="2020-07" db="EMBL/GenBank/DDBJ databases">
        <title>Bradyrhizobium diversity isolated from nodules of indigenous legumes of Western Australia.</title>
        <authorList>
            <person name="Klepa M.S."/>
        </authorList>
    </citation>
    <scope>NUCLEOTIDE SEQUENCE [LARGE SCALE GENOMIC DNA]</scope>
    <source>
        <strain evidence="3 4">CNPSo 4019</strain>
    </source>
</reference>
<dbReference type="Proteomes" id="UP001194539">
    <property type="component" value="Unassembled WGS sequence"/>
</dbReference>
<evidence type="ECO:0000313" key="3">
    <source>
        <dbReference type="EMBL" id="MBH5390654.1"/>
    </source>
</evidence>
<dbReference type="Pfam" id="PF00589">
    <property type="entry name" value="Phage_integrase"/>
    <property type="match status" value="1"/>
</dbReference>
<dbReference type="RefSeq" id="WP_197968638.1">
    <property type="nucleotide sequence ID" value="NZ_JACEGD010000035.1"/>
</dbReference>
<sequence length="141" mass="15671">MPTSSQVTRALCFFYAVTLGRKEAIENIISAHEPIKQLLVLSEEEVARFLEAVPVLRNRVALVTAYAAGLRVGEVSRLKPGAIDSRRMLILITASKGGKHRYVMLSPRLLSTLRSYWCLTKPRHWLFPGGDPDNPVSVATL</sequence>
<dbReference type="InterPro" id="IPR002104">
    <property type="entry name" value="Integrase_catalytic"/>
</dbReference>
<protein>
    <submittedName>
        <fullName evidence="3">Tyrosine-type recombinase/integrase</fullName>
    </submittedName>
</protein>
<dbReference type="InterPro" id="IPR013762">
    <property type="entry name" value="Integrase-like_cat_sf"/>
</dbReference>
<dbReference type="Gene3D" id="1.10.443.10">
    <property type="entry name" value="Intergrase catalytic core"/>
    <property type="match status" value="1"/>
</dbReference>